<dbReference type="InterPro" id="IPR007312">
    <property type="entry name" value="Phosphoesterase"/>
</dbReference>
<dbReference type="PANTHER" id="PTHR31956:SF30">
    <property type="entry name" value="OS11G0593000 PROTEIN"/>
    <property type="match status" value="1"/>
</dbReference>
<proteinExistence type="predicted"/>
<dbReference type="Gramene" id="Zm00001eb047640_T001">
    <property type="protein sequence ID" value="Zm00001eb047640_P001"/>
    <property type="gene ID" value="Zm00001eb047640"/>
</dbReference>
<sequence length="96" mass="10687">MADKMKTVVVLVQENRSFDHMLGWMKSLNPEIDSVTGAEVNYTVAGDASSTPVHFGNASQYVDPDPGHSFMAIYEQVYGDPFTVRIYGLDPIKLFK</sequence>
<reference evidence="3" key="1">
    <citation type="submission" date="2015-12" db="EMBL/GenBank/DDBJ databases">
        <title>Update maize B73 reference genome by single molecule sequencing technologies.</title>
        <authorList>
            <consortium name="Maize Genome Sequencing Project"/>
            <person name="Ware D."/>
        </authorList>
    </citation>
    <scope>NUCLEOTIDE SEQUENCE [LARGE SCALE GENOMIC DNA]</scope>
    <source>
        <strain evidence="3">cv. B73</strain>
    </source>
</reference>
<dbReference type="PANTHER" id="PTHR31956">
    <property type="entry name" value="NON-SPECIFIC PHOSPHOLIPASE C4-RELATED"/>
    <property type="match status" value="1"/>
</dbReference>
<dbReference type="Proteomes" id="UP000007305">
    <property type="component" value="Chromosome 1"/>
</dbReference>
<reference evidence="2" key="3">
    <citation type="submission" date="2021-05" db="UniProtKB">
        <authorList>
            <consortium name="EnsemblPlants"/>
        </authorList>
    </citation>
    <scope>IDENTIFICATION</scope>
    <source>
        <strain evidence="2">cv. B73</strain>
    </source>
</reference>
<dbReference type="InParanoid" id="A0A804LZH5"/>
<accession>A0A804LZH5</accession>
<evidence type="ECO:0000313" key="3">
    <source>
        <dbReference type="Proteomes" id="UP000007305"/>
    </source>
</evidence>
<protein>
    <recommendedName>
        <fullName evidence="4">Non-specific phospholipase C4</fullName>
    </recommendedName>
</protein>
<organism evidence="2 3">
    <name type="scientific">Zea mays</name>
    <name type="common">Maize</name>
    <dbReference type="NCBI Taxonomy" id="4577"/>
    <lineage>
        <taxon>Eukaryota</taxon>
        <taxon>Viridiplantae</taxon>
        <taxon>Streptophyta</taxon>
        <taxon>Embryophyta</taxon>
        <taxon>Tracheophyta</taxon>
        <taxon>Spermatophyta</taxon>
        <taxon>Magnoliopsida</taxon>
        <taxon>Liliopsida</taxon>
        <taxon>Poales</taxon>
        <taxon>Poaceae</taxon>
        <taxon>PACMAD clade</taxon>
        <taxon>Panicoideae</taxon>
        <taxon>Andropogonodae</taxon>
        <taxon>Andropogoneae</taxon>
        <taxon>Tripsacinae</taxon>
        <taxon>Zea</taxon>
    </lineage>
</organism>
<dbReference type="Gene3D" id="3.40.720.10">
    <property type="entry name" value="Alkaline Phosphatase, subunit A"/>
    <property type="match status" value="1"/>
</dbReference>
<dbReference type="Pfam" id="PF04185">
    <property type="entry name" value="Phosphoesterase"/>
    <property type="match status" value="1"/>
</dbReference>
<keyword evidence="3" id="KW-1185">Reference proteome</keyword>
<dbReference type="AlphaFoldDB" id="A0A804LZH5"/>
<evidence type="ECO:0008006" key="4">
    <source>
        <dbReference type="Google" id="ProtNLM"/>
    </source>
</evidence>
<dbReference type="GO" id="GO:0016788">
    <property type="term" value="F:hydrolase activity, acting on ester bonds"/>
    <property type="evidence" value="ECO:0007669"/>
    <property type="project" value="InterPro"/>
</dbReference>
<dbReference type="InterPro" id="IPR017850">
    <property type="entry name" value="Alkaline_phosphatase_core_sf"/>
</dbReference>
<dbReference type="GO" id="GO:0006796">
    <property type="term" value="P:phosphate-containing compound metabolic process"/>
    <property type="evidence" value="ECO:0007669"/>
    <property type="project" value="UniProtKB-ARBA"/>
</dbReference>
<evidence type="ECO:0000256" key="1">
    <source>
        <dbReference type="ARBA" id="ARBA00022801"/>
    </source>
</evidence>
<dbReference type="EnsemblPlants" id="Zm00001eb047640_T001">
    <property type="protein sequence ID" value="Zm00001eb047640_P001"/>
    <property type="gene ID" value="Zm00001eb047640"/>
</dbReference>
<keyword evidence="1" id="KW-0378">Hydrolase</keyword>
<name>A0A804LZH5_MAIZE</name>
<evidence type="ECO:0000313" key="2">
    <source>
        <dbReference type="EnsemblPlants" id="Zm00001eb047640_P001"/>
    </source>
</evidence>
<reference evidence="2" key="2">
    <citation type="submission" date="2019-07" db="EMBL/GenBank/DDBJ databases">
        <authorList>
            <person name="Seetharam A."/>
            <person name="Woodhouse M."/>
            <person name="Cannon E."/>
        </authorList>
    </citation>
    <scope>NUCLEOTIDE SEQUENCE [LARGE SCALE GENOMIC DNA]</scope>
    <source>
        <strain evidence="2">cv. B73</strain>
    </source>
</reference>